<dbReference type="PANTHER" id="PTHR45436:SF5">
    <property type="entry name" value="SENSOR HISTIDINE KINASE TRCS"/>
    <property type="match status" value="1"/>
</dbReference>
<dbReference type="Pfam" id="PF02518">
    <property type="entry name" value="HATPase_c"/>
    <property type="match status" value="1"/>
</dbReference>
<evidence type="ECO:0000256" key="6">
    <source>
        <dbReference type="ARBA" id="ARBA00022777"/>
    </source>
</evidence>
<keyword evidence="6 10" id="KW-0418">Kinase</keyword>
<evidence type="ECO:0000256" key="2">
    <source>
        <dbReference type="ARBA" id="ARBA00012438"/>
    </source>
</evidence>
<keyword evidence="11" id="KW-1185">Reference proteome</keyword>
<comment type="catalytic activity">
    <reaction evidence="1">
        <text>ATP + protein L-histidine = ADP + protein N-phospho-L-histidine.</text>
        <dbReference type="EC" id="2.7.13.3"/>
    </reaction>
</comment>
<evidence type="ECO:0000313" key="11">
    <source>
        <dbReference type="Proteomes" id="UP001597018"/>
    </source>
</evidence>
<dbReference type="PANTHER" id="PTHR45436">
    <property type="entry name" value="SENSOR HISTIDINE KINASE YKOH"/>
    <property type="match status" value="1"/>
</dbReference>
<evidence type="ECO:0000256" key="4">
    <source>
        <dbReference type="ARBA" id="ARBA00022679"/>
    </source>
</evidence>
<evidence type="ECO:0000256" key="7">
    <source>
        <dbReference type="ARBA" id="ARBA00022989"/>
    </source>
</evidence>
<dbReference type="SUPFAM" id="SSF55874">
    <property type="entry name" value="ATPase domain of HSP90 chaperone/DNA topoisomerase II/histidine kinase"/>
    <property type="match status" value="1"/>
</dbReference>
<organism evidence="10 11">
    <name type="scientific">Saccharopolyspora rosea</name>
    <dbReference type="NCBI Taxonomy" id="524884"/>
    <lineage>
        <taxon>Bacteria</taxon>
        <taxon>Bacillati</taxon>
        <taxon>Actinomycetota</taxon>
        <taxon>Actinomycetes</taxon>
        <taxon>Pseudonocardiales</taxon>
        <taxon>Pseudonocardiaceae</taxon>
        <taxon>Saccharopolyspora</taxon>
    </lineage>
</organism>
<keyword evidence="4" id="KW-0808">Transferase</keyword>
<dbReference type="GO" id="GO:0016301">
    <property type="term" value="F:kinase activity"/>
    <property type="evidence" value="ECO:0007669"/>
    <property type="project" value="UniProtKB-KW"/>
</dbReference>
<dbReference type="InterPro" id="IPR005467">
    <property type="entry name" value="His_kinase_dom"/>
</dbReference>
<dbReference type="CDD" id="cd00075">
    <property type="entry name" value="HATPase"/>
    <property type="match status" value="1"/>
</dbReference>
<protein>
    <recommendedName>
        <fullName evidence="2">histidine kinase</fullName>
        <ecNumber evidence="2">2.7.13.3</ecNumber>
    </recommendedName>
</protein>
<evidence type="ECO:0000256" key="5">
    <source>
        <dbReference type="ARBA" id="ARBA00022692"/>
    </source>
</evidence>
<feature type="transmembrane region" description="Helical" evidence="8">
    <location>
        <begin position="6"/>
        <end position="30"/>
    </location>
</feature>
<evidence type="ECO:0000313" key="10">
    <source>
        <dbReference type="EMBL" id="MFD0919399.1"/>
    </source>
</evidence>
<keyword evidence="7 8" id="KW-1133">Transmembrane helix</keyword>
<dbReference type="InterPro" id="IPR050428">
    <property type="entry name" value="TCS_sensor_his_kinase"/>
</dbReference>
<keyword evidence="8" id="KW-0472">Membrane</keyword>
<dbReference type="Gene3D" id="3.30.565.10">
    <property type="entry name" value="Histidine kinase-like ATPase, C-terminal domain"/>
    <property type="match status" value="1"/>
</dbReference>
<gene>
    <name evidence="10" type="ORF">ACFQ16_06570</name>
</gene>
<proteinExistence type="predicted"/>
<sequence>MNSSSAIVLVAAACQAVGIGLVAAVALRLLRRASAAAWSACVVASGIGVTLTSAAVLAATAPPALTAGELGLVAAVGVAFGGAGLVLGAAALREPPRASRVNADMRRIGAAVDEILALTRMQSQAMRLERAEVALEDLVSDVVADLRPIAAERGVVLAARWIEPAVVSVDNVEMSRAIGNLLVNAIQYSREEGTVSVDTRSGECWVALSIRDECGGIPEPQLGSVFRVGWCGDEGNRARRDGFGLADVQRIVHAHRGDVSVRNVPGGCCFEVRLPATAAARLDAQ</sequence>
<dbReference type="RefSeq" id="WP_345599905.1">
    <property type="nucleotide sequence ID" value="NZ_BAABLT010000001.1"/>
</dbReference>
<comment type="caution">
    <text evidence="10">The sequence shown here is derived from an EMBL/GenBank/DDBJ whole genome shotgun (WGS) entry which is preliminary data.</text>
</comment>
<keyword evidence="3" id="KW-0597">Phosphoprotein</keyword>
<dbReference type="InterPro" id="IPR036890">
    <property type="entry name" value="HATPase_C_sf"/>
</dbReference>
<dbReference type="SMART" id="SM00387">
    <property type="entry name" value="HATPase_c"/>
    <property type="match status" value="1"/>
</dbReference>
<feature type="domain" description="Histidine kinase" evidence="9">
    <location>
        <begin position="101"/>
        <end position="278"/>
    </location>
</feature>
<evidence type="ECO:0000256" key="3">
    <source>
        <dbReference type="ARBA" id="ARBA00022553"/>
    </source>
</evidence>
<dbReference type="Proteomes" id="UP001597018">
    <property type="component" value="Unassembled WGS sequence"/>
</dbReference>
<feature type="transmembrane region" description="Helical" evidence="8">
    <location>
        <begin position="37"/>
        <end position="58"/>
    </location>
</feature>
<dbReference type="PROSITE" id="PS50109">
    <property type="entry name" value="HIS_KIN"/>
    <property type="match status" value="1"/>
</dbReference>
<evidence type="ECO:0000256" key="1">
    <source>
        <dbReference type="ARBA" id="ARBA00000085"/>
    </source>
</evidence>
<feature type="transmembrane region" description="Helical" evidence="8">
    <location>
        <begin position="70"/>
        <end position="92"/>
    </location>
</feature>
<accession>A0ABW3FN50</accession>
<dbReference type="InterPro" id="IPR003594">
    <property type="entry name" value="HATPase_dom"/>
</dbReference>
<dbReference type="EC" id="2.7.13.3" evidence="2"/>
<keyword evidence="5 8" id="KW-0812">Transmembrane</keyword>
<dbReference type="EMBL" id="JBHTIW010000003">
    <property type="protein sequence ID" value="MFD0919399.1"/>
    <property type="molecule type" value="Genomic_DNA"/>
</dbReference>
<name>A0ABW3FN50_9PSEU</name>
<evidence type="ECO:0000259" key="9">
    <source>
        <dbReference type="PROSITE" id="PS50109"/>
    </source>
</evidence>
<evidence type="ECO:0000256" key="8">
    <source>
        <dbReference type="SAM" id="Phobius"/>
    </source>
</evidence>
<reference evidence="11" key="1">
    <citation type="journal article" date="2019" name="Int. J. Syst. Evol. Microbiol.">
        <title>The Global Catalogue of Microorganisms (GCM) 10K type strain sequencing project: providing services to taxonomists for standard genome sequencing and annotation.</title>
        <authorList>
            <consortium name="The Broad Institute Genomics Platform"/>
            <consortium name="The Broad Institute Genome Sequencing Center for Infectious Disease"/>
            <person name="Wu L."/>
            <person name="Ma J."/>
        </authorList>
    </citation>
    <scope>NUCLEOTIDE SEQUENCE [LARGE SCALE GENOMIC DNA]</scope>
    <source>
        <strain evidence="11">CCUG 56401</strain>
    </source>
</reference>